<evidence type="ECO:0000313" key="1">
    <source>
        <dbReference type="Proteomes" id="UP000887565"/>
    </source>
</evidence>
<name>A0A915JNE1_ROMCU</name>
<dbReference type="Proteomes" id="UP000887565">
    <property type="component" value="Unplaced"/>
</dbReference>
<sequence length="135" mass="15286">MVVSRIFVRKTDYSSDMNCREIASWIVFVVAISISHGQDMHKLRGRLLCMDNSAVPLSDIGRLFPIRNIRTRNSSQKNWKIKNVTIGKNGAFNIVVPTRKNSKGQTVRVSALAFRSNECKQGKHLNRGIVTDIEQ</sequence>
<reference evidence="2" key="1">
    <citation type="submission" date="2022-11" db="UniProtKB">
        <authorList>
            <consortium name="WormBaseParasite"/>
        </authorList>
    </citation>
    <scope>IDENTIFICATION</scope>
</reference>
<proteinExistence type="predicted"/>
<dbReference type="AlphaFoldDB" id="A0A915JNE1"/>
<accession>A0A915JNE1</accession>
<keyword evidence="1" id="KW-1185">Reference proteome</keyword>
<protein>
    <submittedName>
        <fullName evidence="2">Uncharacterized protein</fullName>
    </submittedName>
</protein>
<organism evidence="1 2">
    <name type="scientific">Romanomermis culicivorax</name>
    <name type="common">Nematode worm</name>
    <dbReference type="NCBI Taxonomy" id="13658"/>
    <lineage>
        <taxon>Eukaryota</taxon>
        <taxon>Metazoa</taxon>
        <taxon>Ecdysozoa</taxon>
        <taxon>Nematoda</taxon>
        <taxon>Enoplea</taxon>
        <taxon>Dorylaimia</taxon>
        <taxon>Mermithida</taxon>
        <taxon>Mermithoidea</taxon>
        <taxon>Mermithidae</taxon>
        <taxon>Romanomermis</taxon>
    </lineage>
</organism>
<evidence type="ECO:0000313" key="2">
    <source>
        <dbReference type="WBParaSite" id="nRc.2.0.1.t27720-RA"/>
    </source>
</evidence>
<dbReference type="WBParaSite" id="nRc.2.0.1.t27720-RA">
    <property type="protein sequence ID" value="nRc.2.0.1.t27720-RA"/>
    <property type="gene ID" value="nRc.2.0.1.g27720"/>
</dbReference>